<protein>
    <submittedName>
        <fullName evidence="1">Tail tube protein</fullName>
    </submittedName>
</protein>
<proteinExistence type="predicted"/>
<sequence>MAKIGLNNFRVAVATVGATGAITYANCQKPGKAVGFKCTPTIASAELYADDSVAEKDTRVVGGKVNLEIDRRDKVLETILGHSVSTKGEITDNVNDVVPYVGVGRVIVEVVDGKRVYHGSVLPLVKFAEPEEENKTIGEKLEYKTTSLEGELLIPQDGIWRKRQTFDTQLEAIKYIEKALGKTE</sequence>
<evidence type="ECO:0000313" key="1">
    <source>
        <dbReference type="EMBL" id="DAF90995.1"/>
    </source>
</evidence>
<name>A0A8S5U960_9CAUD</name>
<reference evidence="1" key="1">
    <citation type="journal article" date="2021" name="Proc. Natl. Acad. Sci. U.S.A.">
        <title>A Catalog of Tens of Thousands of Viruses from Human Metagenomes Reveals Hidden Associations with Chronic Diseases.</title>
        <authorList>
            <person name="Tisza M.J."/>
            <person name="Buck C.B."/>
        </authorList>
    </citation>
    <scope>NUCLEOTIDE SEQUENCE</scope>
    <source>
        <strain evidence="1">CtYM922</strain>
    </source>
</reference>
<organism evidence="1">
    <name type="scientific">Siphoviridae sp. ctYM922</name>
    <dbReference type="NCBI Taxonomy" id="2825547"/>
    <lineage>
        <taxon>Viruses</taxon>
        <taxon>Duplodnaviria</taxon>
        <taxon>Heunggongvirae</taxon>
        <taxon>Uroviricota</taxon>
        <taxon>Caudoviricetes</taxon>
    </lineage>
</organism>
<accession>A0A8S5U960</accession>
<dbReference type="NCBIfam" id="TIGR01603">
    <property type="entry name" value="maj_tail_phi13"/>
    <property type="match status" value="1"/>
</dbReference>
<dbReference type="EMBL" id="BK016042">
    <property type="protein sequence ID" value="DAF90995.1"/>
    <property type="molecule type" value="Genomic_DNA"/>
</dbReference>
<dbReference type="InterPro" id="IPR006490">
    <property type="entry name" value="Maj_tail_phi13"/>
</dbReference>